<dbReference type="InterPro" id="IPR017946">
    <property type="entry name" value="PLC-like_Pdiesterase_TIM-brl"/>
</dbReference>
<dbReference type="RefSeq" id="WP_009543310.1">
    <property type="nucleotide sequence ID" value="NC_010546.1"/>
</dbReference>
<reference evidence="3 4" key="1">
    <citation type="journal article" date="2008" name="Proc. Natl. Acad. Sci. U.S.A.">
        <title>The genome of Cyanothece 51142, a unicellular diazotrophic cyanobacterium important in the marine nitrogen cycle.</title>
        <authorList>
            <person name="Welsh E.A."/>
            <person name="Liberton M."/>
            <person name="Stoeckel J."/>
            <person name="Loh T."/>
            <person name="Elvitigala T."/>
            <person name="Wang C."/>
            <person name="Wollam A."/>
            <person name="Fulton R.S."/>
            <person name="Clifton S.W."/>
            <person name="Jacobs J.M."/>
            <person name="Aurora R."/>
            <person name="Ghosh B.K."/>
            <person name="Sherman L.A."/>
            <person name="Smith R.D."/>
            <person name="Wilson R.K."/>
            <person name="Pakrasi H.B."/>
        </authorList>
    </citation>
    <scope>NUCLEOTIDE SEQUENCE [LARGE SCALE GENOMIC DNA]</scope>
    <source>
        <strain evidence="4">ATCC 51142 / BH68</strain>
    </source>
</reference>
<keyword evidence="4" id="KW-1185">Reference proteome</keyword>
<protein>
    <recommendedName>
        <fullName evidence="1">Altered inheritance of mitochondria protein 6</fullName>
    </recommendedName>
</protein>
<accession>B1WW63</accession>
<sequence length="999" mass="107965">MAFTTTQPAQMIGLNGYDVKPLVTIGETIPTTAGDYTPVGILDGIGAFELDENTVRVLTNHELTSGSGYAYTLANGTALTGARVSYFDFDKQTLEVIDAGLAYDTIINRAGEEVDEASDLEFEGINRLCSSIYIEAHQFGEGYGFVDGIYFTGEETFGGTEFALDVATNTLYAVPWLGRAAWENVTQLDIGNTEEVAILVGDDREAAPLLLYVGKKDTTVDAGFLERNGLTGGKLYAWVPDGEVGDTDNEADPDNNPDPAGFNGTGNSLSGSFVEIEHYREDLVFDTDLNGDGIFDAADINSDGVIDATDASVHIDADGDGVFDGIDVDGDGTFDYDTLGFATQIYQDFLVAEAGAFQFSRPEDVATNPEDGTEAVLASTGRGGRFPDDNWGTTYKVEVDFSDLSADLDILYDGDDAGNGEFSDPDFGLRSPDNLDWADNGKIYINEDRSTSPGSLFGGTSGEEASIWELDPETGELTRIAQMDRSGVPVDPIAQTDPSPDDIGNWESSGILDVTELFGRENGNLFLFDTQAHSLRDGVIAEENLVQGGQLAFLAEIPTPRSESLPRTHAHNDYEHLFPLLDALSYGFVSVESDIWLYPDDNNNLRVAHDPVDDPATLPTIEELYLDPLQDLYEEFNNGGVYEDGTSLTLLVDIKSDGLSTYQRLHEVLTEYQTESPGLFTTYEQDGTGSYTVTPGAVTPIISGNRPRDFMESQEVRYAGYDGRRSDIGTNEDPGFMPLISDNWNNFFNGDLAWDGIGTIPEDTQAELANIVEQVQGEDKIVRFWNLPKDGPSVWEPLYEAEVDLINTDDLPGLSQFVESQLEAEPEVPDLVFGTSDDDYFDTEVPDEKGFIGEEQKLFAGSGDDIVDVTFAPGGNRIDLGSGDDYLFGGTDNRILAGSGDDVLLVGSGGGNNVITGGAGMDQFWLITDTVDLPLEANTITDFTSGEDVIGFATAELDFNGLTLTQEGSSTMINAFDQDLAILLNTDLSVLSAADFVFA</sequence>
<dbReference type="GO" id="GO:0006629">
    <property type="term" value="P:lipid metabolic process"/>
    <property type="evidence" value="ECO:0007669"/>
    <property type="project" value="InterPro"/>
</dbReference>
<dbReference type="InterPro" id="IPR011049">
    <property type="entry name" value="Serralysin-like_metalloprot_C"/>
</dbReference>
<dbReference type="OrthoDB" id="570067at2"/>
<dbReference type="Pfam" id="PF05787">
    <property type="entry name" value="PhoX"/>
    <property type="match status" value="1"/>
</dbReference>
<dbReference type="SUPFAM" id="SSF51695">
    <property type="entry name" value="PLC-like phosphodiesterases"/>
    <property type="match status" value="1"/>
</dbReference>
<feature type="compositionally biased region" description="Acidic residues" evidence="2">
    <location>
        <begin position="243"/>
        <end position="255"/>
    </location>
</feature>
<dbReference type="eggNOG" id="COG2931">
    <property type="taxonomic scope" value="Bacteria"/>
</dbReference>
<dbReference type="HOGENOM" id="CLU_012036_0_0_3"/>
<dbReference type="eggNOG" id="COG0584">
    <property type="taxonomic scope" value="Bacteria"/>
</dbReference>
<dbReference type="PANTHER" id="PTHR31571:SF1">
    <property type="entry name" value="ALTERED INHERITANCE OF MITOCHONDRIA PROTEIN 6"/>
    <property type="match status" value="1"/>
</dbReference>
<evidence type="ECO:0000313" key="3">
    <source>
        <dbReference type="EMBL" id="ACB53991.1"/>
    </source>
</evidence>
<gene>
    <name evidence="3" type="ordered locus">cce_4643</name>
</gene>
<dbReference type="EMBL" id="CP000806">
    <property type="protein sequence ID" value="ACB53991.1"/>
    <property type="molecule type" value="Genomic_DNA"/>
</dbReference>
<dbReference type="CDD" id="cd08577">
    <property type="entry name" value="PI-PLCc_GDPD_SF_unchar3"/>
    <property type="match status" value="1"/>
</dbReference>
<evidence type="ECO:0000256" key="1">
    <source>
        <dbReference type="ARBA" id="ARBA00014286"/>
    </source>
</evidence>
<dbReference type="eggNOG" id="COG3211">
    <property type="taxonomic scope" value="Bacteria"/>
</dbReference>
<dbReference type="KEGG" id="cyt:cce_4643"/>
<organism evidence="3 4">
    <name type="scientific">Crocosphaera subtropica (strain ATCC 51142 / BH68)</name>
    <name type="common">Cyanothece sp. (strain ATCC 51142)</name>
    <dbReference type="NCBI Taxonomy" id="43989"/>
    <lineage>
        <taxon>Bacteria</taxon>
        <taxon>Bacillati</taxon>
        <taxon>Cyanobacteriota</taxon>
        <taxon>Cyanophyceae</taxon>
        <taxon>Oscillatoriophycideae</taxon>
        <taxon>Chroococcales</taxon>
        <taxon>Aphanothecaceae</taxon>
        <taxon>Crocosphaera</taxon>
        <taxon>Crocosphaera subtropica</taxon>
    </lineage>
</organism>
<dbReference type="InterPro" id="IPR039559">
    <property type="entry name" value="AIM6_PI-PLC-like_dom"/>
</dbReference>
<evidence type="ECO:0000256" key="2">
    <source>
        <dbReference type="SAM" id="MobiDB-lite"/>
    </source>
</evidence>
<dbReference type="AlphaFoldDB" id="B1WW63"/>
<feature type="region of interest" description="Disordered" evidence="2">
    <location>
        <begin position="241"/>
        <end position="267"/>
    </location>
</feature>
<dbReference type="PANTHER" id="PTHR31571">
    <property type="entry name" value="ALTERED INHERITANCE OF MITOCHONDRIA PROTEIN 6"/>
    <property type="match status" value="1"/>
</dbReference>
<dbReference type="STRING" id="43989.cce_4643"/>
<dbReference type="GO" id="GO:0008081">
    <property type="term" value="F:phosphoric diester hydrolase activity"/>
    <property type="evidence" value="ECO:0007669"/>
    <property type="project" value="InterPro"/>
</dbReference>
<dbReference type="InterPro" id="IPR008557">
    <property type="entry name" value="PhoX"/>
</dbReference>
<dbReference type="SUPFAM" id="SSF51120">
    <property type="entry name" value="beta-Roll"/>
    <property type="match status" value="1"/>
</dbReference>
<dbReference type="Gene3D" id="2.150.10.10">
    <property type="entry name" value="Serralysin-like metalloprotease, C-terminal"/>
    <property type="match status" value="1"/>
</dbReference>
<dbReference type="InterPro" id="IPR051236">
    <property type="entry name" value="HAT_RTT109-like"/>
</dbReference>
<evidence type="ECO:0000313" key="4">
    <source>
        <dbReference type="Proteomes" id="UP000001203"/>
    </source>
</evidence>
<dbReference type="Proteomes" id="UP000001203">
    <property type="component" value="Chromosome circular"/>
</dbReference>
<proteinExistence type="predicted"/>
<name>B1WW63_CROS5</name>